<name>M2BAF2_TREDN</name>
<gene>
    <name evidence="1" type="ORF">HMPREF9725_00735</name>
</gene>
<sequence length="97" mass="10820">MEYILNNLNAPGFKLLKNGTFSVDSVSVYEHPYIASGMRIAGTNGKAYTPAETVFPSPLRIFHKRVRNIMLVPINTQFASVFKIKTKDGLQEITTLS</sequence>
<comment type="caution">
    <text evidence="1">The sequence shown here is derived from an EMBL/GenBank/DDBJ whole genome shotgun (WGS) entry which is preliminary data.</text>
</comment>
<dbReference type="PATRIC" id="fig|999431.4.peg.760"/>
<dbReference type="AlphaFoldDB" id="M2BAF2"/>
<organism evidence="1">
    <name type="scientific">Treponema denticola H1-T</name>
    <dbReference type="NCBI Taxonomy" id="999431"/>
    <lineage>
        <taxon>Bacteria</taxon>
        <taxon>Pseudomonadati</taxon>
        <taxon>Spirochaetota</taxon>
        <taxon>Spirochaetia</taxon>
        <taxon>Spirochaetales</taxon>
        <taxon>Treponemataceae</taxon>
        <taxon>Treponema</taxon>
    </lineage>
</organism>
<dbReference type="EMBL" id="AGDW01000011">
    <property type="protein sequence ID" value="EMB32706.1"/>
    <property type="molecule type" value="Genomic_DNA"/>
</dbReference>
<dbReference type="Proteomes" id="UP000011708">
    <property type="component" value="Chromosome"/>
</dbReference>
<accession>M2BAF2</accession>
<dbReference type="HOGENOM" id="CLU_2541572_0_0_12"/>
<evidence type="ECO:0000313" key="1">
    <source>
        <dbReference type="EMBL" id="EMB32706.1"/>
    </source>
</evidence>
<proteinExistence type="predicted"/>
<protein>
    <submittedName>
        <fullName evidence="1">Uncharacterized protein</fullName>
    </submittedName>
</protein>
<reference evidence="1" key="1">
    <citation type="submission" date="2012-01" db="EMBL/GenBank/DDBJ databases">
        <title>The Genome Sequence of Treponema denticola H1-T.</title>
        <authorList>
            <consortium name="The Broad Institute Genome Sequencing Platform"/>
            <person name="Earl A."/>
            <person name="Ward D."/>
            <person name="Feldgarden M."/>
            <person name="Gevers D."/>
            <person name="Blanton J.M."/>
            <person name="Fenno C.J."/>
            <person name="Baranova O.V."/>
            <person name="Mathney J."/>
            <person name="Dewhirst F.E."/>
            <person name="Izard J."/>
            <person name="Young S.K."/>
            <person name="Zeng Q."/>
            <person name="Gargeya S."/>
            <person name="Fitzgerald M."/>
            <person name="Haas B."/>
            <person name="Abouelleil A."/>
            <person name="Alvarado L."/>
            <person name="Arachchi H.M."/>
            <person name="Berlin A."/>
            <person name="Chapman S.B."/>
            <person name="Gearin G."/>
            <person name="Goldberg J."/>
            <person name="Griggs A."/>
            <person name="Gujja S."/>
            <person name="Hansen M."/>
            <person name="Heiman D."/>
            <person name="Howarth C."/>
            <person name="Larimer J."/>
            <person name="Lui A."/>
            <person name="MacDonald P.J.P."/>
            <person name="McCowen C."/>
            <person name="Montmayeur A."/>
            <person name="Murphy C."/>
            <person name="Neiman D."/>
            <person name="Pearson M."/>
            <person name="Priest M."/>
            <person name="Roberts A."/>
            <person name="Saif S."/>
            <person name="Shea T."/>
            <person name="Sisk P."/>
            <person name="Stolte C."/>
            <person name="Sykes S."/>
            <person name="Wortman J."/>
            <person name="Nusbaum C."/>
            <person name="Birren B."/>
        </authorList>
    </citation>
    <scope>NUCLEOTIDE SEQUENCE [LARGE SCALE GENOMIC DNA]</scope>
    <source>
        <strain evidence="1">H1-T</strain>
    </source>
</reference>